<protein>
    <submittedName>
        <fullName evidence="2">Oidioi.mRNA.OKI2018_I69.chr2.g5001.t1.cds</fullName>
    </submittedName>
</protein>
<feature type="region of interest" description="Disordered" evidence="1">
    <location>
        <begin position="73"/>
        <end position="104"/>
    </location>
</feature>
<evidence type="ECO:0000313" key="2">
    <source>
        <dbReference type="EMBL" id="CAG5110618.1"/>
    </source>
</evidence>
<organism evidence="2 3">
    <name type="scientific">Oikopleura dioica</name>
    <name type="common">Tunicate</name>
    <dbReference type="NCBI Taxonomy" id="34765"/>
    <lineage>
        <taxon>Eukaryota</taxon>
        <taxon>Metazoa</taxon>
        <taxon>Chordata</taxon>
        <taxon>Tunicata</taxon>
        <taxon>Appendicularia</taxon>
        <taxon>Copelata</taxon>
        <taxon>Oikopleuridae</taxon>
        <taxon>Oikopleura</taxon>
    </lineage>
</organism>
<dbReference type="EMBL" id="OU015567">
    <property type="protein sequence ID" value="CAG5110618.1"/>
    <property type="molecule type" value="Genomic_DNA"/>
</dbReference>
<sequence length="112" mass="12634">MQNEANDRHMACASDCHCQEQCESRYINEQLKCEHIHDENLIPLCYENAWELFENCMLGNCDIKVTTTAAPSSTRTTTTMVSSTTTVTPFTSTSTDQPEGSSDFDYYEPLFG</sequence>
<feature type="compositionally biased region" description="Low complexity" evidence="1">
    <location>
        <begin position="73"/>
        <end position="95"/>
    </location>
</feature>
<dbReference type="Proteomes" id="UP001158576">
    <property type="component" value="Chromosome 2"/>
</dbReference>
<gene>
    <name evidence="2" type="ORF">OKIOD_LOCUS13766</name>
</gene>
<evidence type="ECO:0000313" key="3">
    <source>
        <dbReference type="Proteomes" id="UP001158576"/>
    </source>
</evidence>
<reference evidence="2 3" key="1">
    <citation type="submission" date="2021-04" db="EMBL/GenBank/DDBJ databases">
        <authorList>
            <person name="Bliznina A."/>
        </authorList>
    </citation>
    <scope>NUCLEOTIDE SEQUENCE [LARGE SCALE GENOMIC DNA]</scope>
</reference>
<proteinExistence type="predicted"/>
<name>A0ABN7T0Q9_OIKDI</name>
<keyword evidence="3" id="KW-1185">Reference proteome</keyword>
<accession>A0ABN7T0Q9</accession>
<evidence type="ECO:0000256" key="1">
    <source>
        <dbReference type="SAM" id="MobiDB-lite"/>
    </source>
</evidence>